<evidence type="ECO:0008006" key="2">
    <source>
        <dbReference type="Google" id="ProtNLM"/>
    </source>
</evidence>
<dbReference type="GO" id="GO:0008962">
    <property type="term" value="F:phosphatidylglycerophosphatase activity"/>
    <property type="evidence" value="ECO:0007669"/>
    <property type="project" value="InterPro"/>
</dbReference>
<evidence type="ECO:0000313" key="1">
    <source>
        <dbReference type="EMBL" id="KKN05939.1"/>
    </source>
</evidence>
<dbReference type="InterPro" id="IPR036412">
    <property type="entry name" value="HAD-like_sf"/>
</dbReference>
<dbReference type="InterPro" id="IPR023214">
    <property type="entry name" value="HAD_sf"/>
</dbReference>
<reference evidence="1" key="1">
    <citation type="journal article" date="2015" name="Nature">
        <title>Complex archaea that bridge the gap between prokaryotes and eukaryotes.</title>
        <authorList>
            <person name="Spang A."/>
            <person name="Saw J.H."/>
            <person name="Jorgensen S.L."/>
            <person name="Zaremba-Niedzwiedzka K."/>
            <person name="Martijn J."/>
            <person name="Lind A.E."/>
            <person name="van Eijk R."/>
            <person name="Schleper C."/>
            <person name="Guy L."/>
            <person name="Ettema T.J."/>
        </authorList>
    </citation>
    <scope>NUCLEOTIDE SEQUENCE</scope>
</reference>
<sequence length="176" mass="20191">MLKRFTPDAYYDSIYDIQIEDLVGKGIKGLIIDLDNTLIPRDKTATPDKLMSWLKNLEKHGLRICVVSNNLRSRGNEISNKIKQPVISMAKKPSRAAFKKALEILDTPIDKTVVVGDQVFTDVFGGNRMGLKTILVVPLNGREFFATYFVRIVERFILRHLLRSKRIQKNKQVDFQ</sequence>
<dbReference type="InterPro" id="IPR010021">
    <property type="entry name" value="PGPP1/Gep4"/>
</dbReference>
<dbReference type="InterPro" id="IPR006549">
    <property type="entry name" value="HAD-SF_hydro_IIIA"/>
</dbReference>
<comment type="caution">
    <text evidence="1">The sequence shown here is derived from an EMBL/GenBank/DDBJ whole genome shotgun (WGS) entry which is preliminary data.</text>
</comment>
<proteinExistence type="predicted"/>
<dbReference type="AlphaFoldDB" id="A0A0F9MJK3"/>
<accession>A0A0F9MJK3</accession>
<dbReference type="PANTHER" id="PTHR19288">
    <property type="entry name" value="4-NITROPHENYLPHOSPHATASE-RELATED"/>
    <property type="match status" value="1"/>
</dbReference>
<name>A0A0F9MJK3_9ZZZZ</name>
<dbReference type="NCBIfam" id="TIGR01662">
    <property type="entry name" value="HAD-SF-IIIA"/>
    <property type="match status" value="1"/>
</dbReference>
<protein>
    <recommendedName>
        <fullName evidence="2">YqeG family HAD IIIA-type phosphatase</fullName>
    </recommendedName>
</protein>
<dbReference type="SUPFAM" id="SSF56784">
    <property type="entry name" value="HAD-like"/>
    <property type="match status" value="1"/>
</dbReference>
<dbReference type="NCBIfam" id="TIGR01668">
    <property type="entry name" value="YqeG_hyp_ppase"/>
    <property type="match status" value="1"/>
</dbReference>
<dbReference type="CDD" id="cd16416">
    <property type="entry name" value="HAD_BsYqeG-like"/>
    <property type="match status" value="1"/>
</dbReference>
<dbReference type="GO" id="GO:0005737">
    <property type="term" value="C:cytoplasm"/>
    <property type="evidence" value="ECO:0007669"/>
    <property type="project" value="TreeGrafter"/>
</dbReference>
<organism evidence="1">
    <name type="scientific">marine sediment metagenome</name>
    <dbReference type="NCBI Taxonomy" id="412755"/>
    <lineage>
        <taxon>unclassified sequences</taxon>
        <taxon>metagenomes</taxon>
        <taxon>ecological metagenomes</taxon>
    </lineage>
</organism>
<dbReference type="Pfam" id="PF13242">
    <property type="entry name" value="Hydrolase_like"/>
    <property type="match status" value="1"/>
</dbReference>
<dbReference type="PANTHER" id="PTHR19288:SF25">
    <property type="entry name" value="PHOSPHATIDYLGLYCEROPHOSPHATASE GEP4, MITOCHONDRIAL"/>
    <property type="match status" value="1"/>
</dbReference>
<dbReference type="Gene3D" id="3.40.50.1000">
    <property type="entry name" value="HAD superfamily/HAD-like"/>
    <property type="match status" value="1"/>
</dbReference>
<gene>
    <name evidence="1" type="ORF">LCGC14_1082320</name>
</gene>
<dbReference type="EMBL" id="LAZR01004746">
    <property type="protein sequence ID" value="KKN05939.1"/>
    <property type="molecule type" value="Genomic_DNA"/>
</dbReference>